<dbReference type="AlphaFoldDB" id="A0A5E7VHB3"/>
<protein>
    <recommendedName>
        <fullName evidence="3">LysR substrate-binding domain-containing protein</fullName>
    </recommendedName>
</protein>
<gene>
    <name evidence="1" type="ORF">PS938_05167</name>
</gene>
<reference evidence="1 2" key="1">
    <citation type="submission" date="2019-09" db="EMBL/GenBank/DDBJ databases">
        <authorList>
            <person name="Chandra G."/>
            <person name="Truman W A."/>
        </authorList>
    </citation>
    <scope>NUCLEOTIDE SEQUENCE [LARGE SCALE GENOMIC DNA]</scope>
    <source>
        <strain evidence="1">PS938</strain>
    </source>
</reference>
<dbReference type="Gene3D" id="3.40.190.10">
    <property type="entry name" value="Periplasmic binding protein-like II"/>
    <property type="match status" value="1"/>
</dbReference>
<sequence>MIYATEQPQIQVSSRRDGLSPVDLQLGLKGLSRNVAMSTQSTLAAKLIVDRQPFGISLPSRVANVLGLQYVPLPMDEPVELKLALYIESRYRFERSREEAMQCLLRALGEPRALQALARRA</sequence>
<accession>A0A5E7VHB3</accession>
<proteinExistence type="predicted"/>
<dbReference type="RefSeq" id="WP_224790053.1">
    <property type="nucleotide sequence ID" value="NZ_CABVJE010000027.1"/>
</dbReference>
<dbReference type="Proteomes" id="UP000327191">
    <property type="component" value="Unassembled WGS sequence"/>
</dbReference>
<evidence type="ECO:0000313" key="2">
    <source>
        <dbReference type="Proteomes" id="UP000327191"/>
    </source>
</evidence>
<evidence type="ECO:0008006" key="3">
    <source>
        <dbReference type="Google" id="ProtNLM"/>
    </source>
</evidence>
<dbReference type="EMBL" id="CABVJE010000027">
    <property type="protein sequence ID" value="VVQ22072.1"/>
    <property type="molecule type" value="Genomic_DNA"/>
</dbReference>
<organism evidence="1 2">
    <name type="scientific">Pseudomonas fluorescens</name>
    <dbReference type="NCBI Taxonomy" id="294"/>
    <lineage>
        <taxon>Bacteria</taxon>
        <taxon>Pseudomonadati</taxon>
        <taxon>Pseudomonadota</taxon>
        <taxon>Gammaproteobacteria</taxon>
        <taxon>Pseudomonadales</taxon>
        <taxon>Pseudomonadaceae</taxon>
        <taxon>Pseudomonas</taxon>
    </lineage>
</organism>
<evidence type="ECO:0000313" key="1">
    <source>
        <dbReference type="EMBL" id="VVQ22072.1"/>
    </source>
</evidence>
<name>A0A5E7VHB3_PSEFL</name>